<dbReference type="OrthoDB" id="9814067at2"/>
<dbReference type="SUPFAM" id="SSF143422">
    <property type="entry name" value="Transposase IS200-like"/>
    <property type="match status" value="1"/>
</dbReference>
<sequence>MSIRKINFIEGEYYHVFNRGVDRRTIFESQDDLEYFFQRLVDLNMVVTDLKFNSKRYRKSGEVVVDKKYKNLVSIISYCLLPNHFHLVLKQESEDGISRFMQKLGTSYTMYFNQKYKRSGSLFQGKFKANMIDGEFGLPVLSVYVNLNYIHHRINLKSSLVKSSIFEYLDEELGNSICNKEEIRSVVSEIGSIDEYKKFAKNTSKIFGENKGLVIKDVDLDKVFE</sequence>
<dbReference type="AlphaFoldDB" id="A0A0M3TUK1"/>
<dbReference type="EMBL" id="CP010552">
    <property type="protein sequence ID" value="ALE53065.1"/>
    <property type="molecule type" value="Genomic_DNA"/>
</dbReference>
<dbReference type="PANTHER" id="PTHR34322">
    <property type="entry name" value="TRANSPOSASE, Y1_TNP DOMAIN-CONTAINING"/>
    <property type="match status" value="1"/>
</dbReference>
<name>A0A0M3TUK1_9GAMM</name>
<dbReference type="RefSeq" id="WP_053952056.1">
    <property type="nucleotide sequence ID" value="NZ_CP010552.1"/>
</dbReference>
<evidence type="ECO:0000259" key="1">
    <source>
        <dbReference type="SMART" id="SM01321"/>
    </source>
</evidence>
<evidence type="ECO:0000313" key="2">
    <source>
        <dbReference type="EMBL" id="ALE53065.1"/>
    </source>
</evidence>
<dbReference type="Gene3D" id="3.30.70.1290">
    <property type="entry name" value="Transposase IS200-like"/>
    <property type="match status" value="1"/>
</dbReference>
<dbReference type="PANTHER" id="PTHR34322:SF2">
    <property type="entry name" value="TRANSPOSASE IS200-LIKE DOMAIN-CONTAINING PROTEIN"/>
    <property type="match status" value="1"/>
</dbReference>
<dbReference type="GO" id="GO:0004803">
    <property type="term" value="F:transposase activity"/>
    <property type="evidence" value="ECO:0007669"/>
    <property type="project" value="InterPro"/>
</dbReference>
<protein>
    <recommendedName>
        <fullName evidence="1">Transposase IS200-like domain-containing protein</fullName>
    </recommendedName>
</protein>
<dbReference type="Pfam" id="PF01797">
    <property type="entry name" value="Y1_Tnp"/>
    <property type="match status" value="1"/>
</dbReference>
<accession>A0A0M3TUK1</accession>
<dbReference type="SMART" id="SM01321">
    <property type="entry name" value="Y1_Tnp"/>
    <property type="match status" value="1"/>
</dbReference>
<feature type="domain" description="Transposase IS200-like" evidence="1">
    <location>
        <begin position="9"/>
        <end position="148"/>
    </location>
</feature>
<gene>
    <name evidence="2" type="ORF">SP60_07595</name>
</gene>
<dbReference type="Proteomes" id="UP000058020">
    <property type="component" value="Chromosome"/>
</dbReference>
<dbReference type="InterPro" id="IPR002686">
    <property type="entry name" value="Transposase_17"/>
</dbReference>
<dbReference type="InterPro" id="IPR036515">
    <property type="entry name" value="Transposase_17_sf"/>
</dbReference>
<dbReference type="KEGG" id="tho:SP60_07595"/>
<dbReference type="GO" id="GO:0003677">
    <property type="term" value="F:DNA binding"/>
    <property type="evidence" value="ECO:0007669"/>
    <property type="project" value="InterPro"/>
</dbReference>
<keyword evidence="3" id="KW-1185">Reference proteome</keyword>
<evidence type="ECO:0000313" key="3">
    <source>
        <dbReference type="Proteomes" id="UP000058020"/>
    </source>
</evidence>
<dbReference type="GO" id="GO:0006313">
    <property type="term" value="P:DNA transposition"/>
    <property type="evidence" value="ECO:0007669"/>
    <property type="project" value="InterPro"/>
</dbReference>
<proteinExistence type="predicted"/>
<reference evidence="2 3" key="1">
    <citation type="journal article" date="2015" name="Genome Announc.">
        <title>Genome Sequence of 'Candidatus Thioglobus autotrophica' Strain EF1, a Chemoautotroph from the SUP05 Clade of Marine Gammaproteobacteria.</title>
        <authorList>
            <person name="Shah V."/>
            <person name="Morris R.M."/>
        </authorList>
    </citation>
    <scope>NUCLEOTIDE SEQUENCE [LARGE SCALE GENOMIC DNA]</scope>
    <source>
        <strain evidence="2 3">EF1</strain>
    </source>
</reference>
<organism evidence="2 3">
    <name type="scientific">Candidatus Thioglobus autotrophicus</name>
    <dbReference type="NCBI Taxonomy" id="1705394"/>
    <lineage>
        <taxon>Bacteria</taxon>
        <taxon>Pseudomonadati</taxon>
        <taxon>Pseudomonadota</taxon>
        <taxon>Gammaproteobacteria</taxon>
        <taxon>Candidatus Pseudothioglobaceae</taxon>
        <taxon>Candidatus Thioglobus</taxon>
    </lineage>
</organism>
<dbReference type="STRING" id="1705394.SP60_07595"/>